<comment type="catalytic activity">
    <reaction evidence="6">
        <text>6-phospho-D-gluconate + NADP(+) = D-ribulose 5-phosphate + CO2 + NADPH</text>
        <dbReference type="Rhea" id="RHEA:10116"/>
        <dbReference type="ChEBI" id="CHEBI:16526"/>
        <dbReference type="ChEBI" id="CHEBI:57783"/>
        <dbReference type="ChEBI" id="CHEBI:58121"/>
        <dbReference type="ChEBI" id="CHEBI:58349"/>
        <dbReference type="ChEBI" id="CHEBI:58759"/>
        <dbReference type="EC" id="1.1.1.44"/>
    </reaction>
</comment>
<dbReference type="PANTHER" id="PTHR43060:SF3">
    <property type="entry name" value="2-HYDROXY-3-OXOPROPIONATE REDUCTASE"/>
    <property type="match status" value="1"/>
</dbReference>
<evidence type="ECO:0000259" key="8">
    <source>
        <dbReference type="Pfam" id="PF03446"/>
    </source>
</evidence>
<dbReference type="PANTHER" id="PTHR43060">
    <property type="entry name" value="3-HYDROXYISOBUTYRATE DEHYDROGENASE-LIKE 1, MITOCHONDRIAL-RELATED"/>
    <property type="match status" value="1"/>
</dbReference>
<evidence type="ECO:0000256" key="2">
    <source>
        <dbReference type="ARBA" id="ARBA00013011"/>
    </source>
</evidence>
<dbReference type="InterPro" id="IPR006115">
    <property type="entry name" value="6PGDH_NADP-bd"/>
</dbReference>
<dbReference type="Gene3D" id="1.10.1040.10">
    <property type="entry name" value="N-(1-d-carboxylethyl)-l-norvaline Dehydrogenase, domain 2"/>
    <property type="match status" value="1"/>
</dbReference>
<keyword evidence="4" id="KW-0560">Oxidoreductase</keyword>
<dbReference type="EMBL" id="OBQF01000001">
    <property type="protein sequence ID" value="SOC38406.1"/>
    <property type="molecule type" value="Genomic_DNA"/>
</dbReference>
<dbReference type="Gene3D" id="3.40.50.720">
    <property type="entry name" value="NAD(P)-binding Rossmann-like Domain"/>
    <property type="match status" value="1"/>
</dbReference>
<feature type="domain" description="6-phosphogluconate dehydrogenase NADP-binding" evidence="8">
    <location>
        <begin position="2"/>
        <end position="160"/>
    </location>
</feature>
<dbReference type="Pfam" id="PF14833">
    <property type="entry name" value="NAD_binding_11"/>
    <property type="match status" value="1"/>
</dbReference>
<evidence type="ECO:0000259" key="9">
    <source>
        <dbReference type="Pfam" id="PF14833"/>
    </source>
</evidence>
<organism evidence="10 11">
    <name type="scientific">Salinicoccus kekensis</name>
    <dbReference type="NCBI Taxonomy" id="714307"/>
    <lineage>
        <taxon>Bacteria</taxon>
        <taxon>Bacillati</taxon>
        <taxon>Bacillota</taxon>
        <taxon>Bacilli</taxon>
        <taxon>Bacillales</taxon>
        <taxon>Staphylococcaceae</taxon>
        <taxon>Salinicoccus</taxon>
    </lineage>
</organism>
<accession>A0A285UCU2</accession>
<dbReference type="RefSeq" id="WP_097038598.1">
    <property type="nucleotide sequence ID" value="NZ_OBQF01000001.1"/>
</dbReference>
<evidence type="ECO:0000313" key="11">
    <source>
        <dbReference type="Proteomes" id="UP000219412"/>
    </source>
</evidence>
<dbReference type="InterPro" id="IPR008927">
    <property type="entry name" value="6-PGluconate_DH-like_C_sf"/>
</dbReference>
<keyword evidence="5" id="KW-0520">NAD</keyword>
<dbReference type="OrthoDB" id="9786703at2"/>
<comment type="similarity">
    <text evidence="1">Belongs to the HIBADH-related family.</text>
</comment>
<protein>
    <recommendedName>
        <fullName evidence="3">6-phosphogluconate dehydrogenase, decarboxylating</fullName>
        <ecNumber evidence="2">1.1.1.44</ecNumber>
    </recommendedName>
</protein>
<dbReference type="EC" id="1.1.1.44" evidence="2"/>
<proteinExistence type="inferred from homology"/>
<sequence length="289" mass="30812">MNIGFIGLGIMGKPMCANLLKSGYDVYISSSNDDTNDELSHHGATVLENHEAVVQKSEVIILMLPDSAEVQEVIVESGLHKKFNPGTPVIDMSSINPETSMEVSEVLNAHGHQYIDAPVSGGEEKAVEGTLSIMAGGDEETIGKVMPILECMGAGIVHTGPVGSGNAVKLVNQVIVANNIAALSEGLALAEALNLDLETVYDAISGGLAGSAVMDTKFPKMAAGKYDPGFKMKLHVKDLNNAFGSVDEDVIERLPITRQTKAMMTELMDDPDVQEEDHSALYRHYDKGC</sequence>
<feature type="active site" evidence="7">
    <location>
        <position position="169"/>
    </location>
</feature>
<dbReference type="InterPro" id="IPR036291">
    <property type="entry name" value="NAD(P)-bd_dom_sf"/>
</dbReference>
<name>A0A285UCU2_9STAP</name>
<evidence type="ECO:0000256" key="5">
    <source>
        <dbReference type="ARBA" id="ARBA00023027"/>
    </source>
</evidence>
<dbReference type="PIRSF" id="PIRSF000103">
    <property type="entry name" value="HIBADH"/>
    <property type="match status" value="1"/>
</dbReference>
<evidence type="ECO:0000256" key="4">
    <source>
        <dbReference type="ARBA" id="ARBA00023002"/>
    </source>
</evidence>
<dbReference type="GO" id="GO:0051287">
    <property type="term" value="F:NAD binding"/>
    <property type="evidence" value="ECO:0007669"/>
    <property type="project" value="InterPro"/>
</dbReference>
<dbReference type="GO" id="GO:0004616">
    <property type="term" value="F:phosphogluconate dehydrogenase (decarboxylating) activity"/>
    <property type="evidence" value="ECO:0007669"/>
    <property type="project" value="UniProtKB-EC"/>
</dbReference>
<evidence type="ECO:0000256" key="3">
    <source>
        <dbReference type="ARBA" id="ARBA00018193"/>
    </source>
</evidence>
<dbReference type="InterPro" id="IPR015815">
    <property type="entry name" value="HIBADH-related"/>
</dbReference>
<evidence type="ECO:0000256" key="1">
    <source>
        <dbReference type="ARBA" id="ARBA00009080"/>
    </source>
</evidence>
<keyword evidence="11" id="KW-1185">Reference proteome</keyword>
<dbReference type="InterPro" id="IPR013328">
    <property type="entry name" value="6PGD_dom2"/>
</dbReference>
<reference evidence="11" key="1">
    <citation type="submission" date="2017-08" db="EMBL/GenBank/DDBJ databases">
        <authorList>
            <person name="Varghese N."/>
            <person name="Submissions S."/>
        </authorList>
    </citation>
    <scope>NUCLEOTIDE SEQUENCE [LARGE SCALE GENOMIC DNA]</scope>
    <source>
        <strain evidence="11">DSM 23173</strain>
    </source>
</reference>
<evidence type="ECO:0000313" key="10">
    <source>
        <dbReference type="EMBL" id="SOC38406.1"/>
    </source>
</evidence>
<dbReference type="InterPro" id="IPR029154">
    <property type="entry name" value="HIBADH-like_NADP-bd"/>
</dbReference>
<dbReference type="SUPFAM" id="SSF51735">
    <property type="entry name" value="NAD(P)-binding Rossmann-fold domains"/>
    <property type="match status" value="1"/>
</dbReference>
<dbReference type="Pfam" id="PF03446">
    <property type="entry name" value="NAD_binding_2"/>
    <property type="match status" value="1"/>
</dbReference>
<dbReference type="SUPFAM" id="SSF48179">
    <property type="entry name" value="6-phosphogluconate dehydrogenase C-terminal domain-like"/>
    <property type="match status" value="1"/>
</dbReference>
<gene>
    <name evidence="10" type="ORF">SAMN05878391_0402</name>
</gene>
<dbReference type="AlphaFoldDB" id="A0A285UCU2"/>
<evidence type="ECO:0000256" key="7">
    <source>
        <dbReference type="PIRSR" id="PIRSR000103-1"/>
    </source>
</evidence>
<feature type="domain" description="3-hydroxyisobutyrate dehydrogenase-like NAD-binding" evidence="9">
    <location>
        <begin position="163"/>
        <end position="285"/>
    </location>
</feature>
<dbReference type="Proteomes" id="UP000219412">
    <property type="component" value="Unassembled WGS sequence"/>
</dbReference>
<dbReference type="GO" id="GO:0050661">
    <property type="term" value="F:NADP binding"/>
    <property type="evidence" value="ECO:0007669"/>
    <property type="project" value="InterPro"/>
</dbReference>
<evidence type="ECO:0000256" key="6">
    <source>
        <dbReference type="ARBA" id="ARBA00048640"/>
    </source>
</evidence>